<dbReference type="FunFam" id="3.30.390.30:FF:000001">
    <property type="entry name" value="Dihydrolipoyl dehydrogenase"/>
    <property type="match status" value="1"/>
</dbReference>
<evidence type="ECO:0000256" key="13">
    <source>
        <dbReference type="ARBA" id="ARBA00023284"/>
    </source>
</evidence>
<feature type="binding site" evidence="16">
    <location>
        <begin position="225"/>
        <end position="232"/>
    </location>
    <ligand>
        <name>NAD(+)</name>
        <dbReference type="ChEBI" id="CHEBI:57540"/>
    </ligand>
</feature>
<dbReference type="OrthoDB" id="9800167at2"/>
<keyword evidence="16" id="KW-0547">Nucleotide-binding</keyword>
<keyword evidence="7" id="KW-0479">Metal-binding</keyword>
<evidence type="ECO:0000259" key="20">
    <source>
        <dbReference type="Pfam" id="PF07992"/>
    </source>
</evidence>
<dbReference type="GO" id="GO:0050661">
    <property type="term" value="F:NADP binding"/>
    <property type="evidence" value="ECO:0007669"/>
    <property type="project" value="InterPro"/>
</dbReference>
<evidence type="ECO:0000256" key="6">
    <source>
        <dbReference type="ARBA" id="ARBA00022630"/>
    </source>
</evidence>
<evidence type="ECO:0000256" key="12">
    <source>
        <dbReference type="ARBA" id="ARBA00023157"/>
    </source>
</evidence>
<dbReference type="Pfam" id="PF07992">
    <property type="entry name" value="Pyr_redox_2"/>
    <property type="match status" value="1"/>
</dbReference>
<evidence type="ECO:0000256" key="14">
    <source>
        <dbReference type="ARBA" id="ARBA00031725"/>
    </source>
</evidence>
<comment type="caution">
    <text evidence="21">The sequence shown here is derived from an EMBL/GenBank/DDBJ whole genome shotgun (WGS) entry which is preliminary data.</text>
</comment>
<dbReference type="PROSITE" id="PS00076">
    <property type="entry name" value="PYRIDINE_REDOX_1"/>
    <property type="match status" value="1"/>
</dbReference>
<reference evidence="21 22" key="1">
    <citation type="submission" date="2018-05" db="EMBL/GenBank/DDBJ databases">
        <title>Spiribacter halobius sp. nov., a moderately halophilic bacterium isolated from marine solar saltern.</title>
        <authorList>
            <person name="Zheng W.-S."/>
            <person name="Lu D.-C."/>
            <person name="Du Z.-J."/>
        </authorList>
    </citation>
    <scope>NUCLEOTIDE SEQUENCE [LARGE SCALE GENOMIC DNA]</scope>
    <source>
        <strain evidence="21 22">E85</strain>
    </source>
</reference>
<dbReference type="SUPFAM" id="SSF51905">
    <property type="entry name" value="FAD/NAD(P)-binding domain"/>
    <property type="match status" value="1"/>
</dbReference>
<keyword evidence="13 18" id="KW-0676">Redox-active center</keyword>
<evidence type="ECO:0000256" key="11">
    <source>
        <dbReference type="ARBA" id="ARBA00023002"/>
    </source>
</evidence>
<feature type="disulfide bond" description="Redox-active" evidence="17">
    <location>
        <begin position="85"/>
        <end position="90"/>
    </location>
</feature>
<dbReference type="GO" id="GO:0050787">
    <property type="term" value="P:detoxification of mercury ion"/>
    <property type="evidence" value="ECO:0007669"/>
    <property type="project" value="InterPro"/>
</dbReference>
<dbReference type="PIRSF" id="PIRSF000350">
    <property type="entry name" value="Mercury_reductase_MerA"/>
    <property type="match status" value="1"/>
</dbReference>
<dbReference type="Pfam" id="PF02852">
    <property type="entry name" value="Pyr_redox_dim"/>
    <property type="match status" value="1"/>
</dbReference>
<dbReference type="EMBL" id="QFFI01000005">
    <property type="protein sequence ID" value="PWG64519.1"/>
    <property type="molecule type" value="Genomic_DNA"/>
</dbReference>
<keyword evidence="8 16" id="KW-0274">FAD</keyword>
<keyword evidence="5" id="KW-0475">Mercuric resistance</keyword>
<dbReference type="InterPro" id="IPR036188">
    <property type="entry name" value="FAD/NAD-bd_sf"/>
</dbReference>
<evidence type="ECO:0000256" key="8">
    <source>
        <dbReference type="ARBA" id="ARBA00022827"/>
    </source>
</evidence>
<dbReference type="GO" id="GO:0045340">
    <property type="term" value="F:mercury ion binding"/>
    <property type="evidence" value="ECO:0007669"/>
    <property type="project" value="InterPro"/>
</dbReference>
<proteinExistence type="inferred from homology"/>
<dbReference type="PANTHER" id="PTHR43014:SF2">
    <property type="entry name" value="MERCURIC REDUCTASE"/>
    <property type="match status" value="1"/>
</dbReference>
<evidence type="ECO:0000256" key="7">
    <source>
        <dbReference type="ARBA" id="ARBA00022723"/>
    </source>
</evidence>
<dbReference type="GO" id="GO:0016668">
    <property type="term" value="F:oxidoreductase activity, acting on a sulfur group of donors, NAD(P) as acceptor"/>
    <property type="evidence" value="ECO:0007669"/>
    <property type="project" value="InterPro"/>
</dbReference>
<evidence type="ECO:0000256" key="3">
    <source>
        <dbReference type="ARBA" id="ARBA00012661"/>
    </source>
</evidence>
<dbReference type="Gene3D" id="3.50.50.60">
    <property type="entry name" value="FAD/NAD(P)-binding domain"/>
    <property type="match status" value="2"/>
</dbReference>
<feature type="domain" description="FAD/NAD(P)-binding" evidence="20">
    <location>
        <begin position="49"/>
        <end position="366"/>
    </location>
</feature>
<accession>A0A2U2N6E6</accession>
<dbReference type="PANTHER" id="PTHR43014">
    <property type="entry name" value="MERCURIC REDUCTASE"/>
    <property type="match status" value="1"/>
</dbReference>
<sequence length="509" mass="53891">MRRRTTVKARSAISREQWVEGVSADGYDATRLNDTGATPAPGTPSAPAHVAIIGSGGGAFAGAIRAAEEGARVTMIEEGTIGGTCVNVGCVPSKITLRAAELHHRRSHHPFGGIPRDAGPIDRSALLAQLRSRVEELRASKYEGILADEPAIEFLAGRARFEDARTLAVEEPSGAVKRLQPDRILIATGAFPAVPPLYGLGETPYWTSTEALFTDELPEHLLVIGGSFVALEIAQAYRRLGSEVTILARRKLLSRDDPEVGAVLQAALEDEGIRVLTHTTPQRVDHDGVRFRLALGGDTLTAERLLVATGRQPNTQTLHLEAAGVQTHDSGAIVVDSHLCTSTPGIFAVGDCTTMPQLVYVAAAAGTRAAINMAGGDAELDLSVVPAVVFTDPQVATVGLTEREAEDHGIKADARRIDLVHVPRALANFDTRGFIKLVAEAGTGRLVGAQVVAHNGGEIVQTAALAIRNRMTVESLANELFPYLTMAEGIKLCAQTFSRDVARLSCCAG</sequence>
<name>A0A2U2N6E6_9GAMM</name>
<dbReference type="PRINTS" id="PR00411">
    <property type="entry name" value="PNDRDTASEI"/>
</dbReference>
<keyword evidence="9" id="KW-0521">NADP</keyword>
<evidence type="ECO:0000256" key="4">
    <source>
        <dbReference type="ARBA" id="ARBA00014791"/>
    </source>
</evidence>
<dbReference type="Proteomes" id="UP000245474">
    <property type="component" value="Unassembled WGS sequence"/>
</dbReference>
<feature type="binding site" evidence="16">
    <location>
        <position position="310"/>
    </location>
    <ligand>
        <name>NAD(+)</name>
        <dbReference type="ChEBI" id="CHEBI:57540"/>
    </ligand>
</feature>
<feature type="binding site" evidence="16">
    <location>
        <position position="351"/>
    </location>
    <ligand>
        <name>FAD</name>
        <dbReference type="ChEBI" id="CHEBI:57692"/>
    </ligand>
</feature>
<evidence type="ECO:0000256" key="2">
    <source>
        <dbReference type="ARBA" id="ARBA00011738"/>
    </source>
</evidence>
<dbReference type="InterPro" id="IPR012999">
    <property type="entry name" value="Pyr_OxRdtase_I_AS"/>
</dbReference>
<evidence type="ECO:0000256" key="15">
    <source>
        <dbReference type="ARBA" id="ARBA00048984"/>
    </source>
</evidence>
<keyword evidence="22" id="KW-1185">Reference proteome</keyword>
<evidence type="ECO:0000313" key="22">
    <source>
        <dbReference type="Proteomes" id="UP000245474"/>
    </source>
</evidence>
<dbReference type="InterPro" id="IPR016156">
    <property type="entry name" value="FAD/NAD-linked_Rdtase_dimer_sf"/>
</dbReference>
<comment type="cofactor">
    <cofactor evidence="16">
        <name>FAD</name>
        <dbReference type="ChEBI" id="CHEBI:57692"/>
    </cofactor>
    <text evidence="16">Binds 1 FAD per subunit.</text>
</comment>
<evidence type="ECO:0000313" key="21">
    <source>
        <dbReference type="EMBL" id="PWG64519.1"/>
    </source>
</evidence>
<evidence type="ECO:0000256" key="9">
    <source>
        <dbReference type="ARBA" id="ARBA00022857"/>
    </source>
</evidence>
<dbReference type="Gene3D" id="3.30.390.30">
    <property type="match status" value="1"/>
</dbReference>
<dbReference type="SUPFAM" id="SSF55424">
    <property type="entry name" value="FAD/NAD-linked reductases, dimerisation (C-terminal) domain"/>
    <property type="match status" value="1"/>
</dbReference>
<dbReference type="GO" id="GO:0016152">
    <property type="term" value="F:mercury (II) reductase (NADP+) activity"/>
    <property type="evidence" value="ECO:0007669"/>
    <property type="project" value="UniProtKB-EC"/>
</dbReference>
<comment type="catalytic activity">
    <reaction evidence="15">
        <text>Hg + NADP(+) + H(+) = Hg(2+) + NADPH</text>
        <dbReference type="Rhea" id="RHEA:23856"/>
        <dbReference type="ChEBI" id="CHEBI:15378"/>
        <dbReference type="ChEBI" id="CHEBI:16170"/>
        <dbReference type="ChEBI" id="CHEBI:16793"/>
        <dbReference type="ChEBI" id="CHEBI:57783"/>
        <dbReference type="ChEBI" id="CHEBI:58349"/>
        <dbReference type="EC" id="1.16.1.1"/>
    </reaction>
</comment>
<gene>
    <name evidence="21" type="primary">merA</name>
    <name evidence="21" type="ORF">DEM34_04105</name>
</gene>
<dbReference type="InterPro" id="IPR004099">
    <property type="entry name" value="Pyr_nucl-diS_OxRdtase_dimer"/>
</dbReference>
<feature type="domain" description="Pyridine nucleotide-disulphide oxidoreductase dimerisation" evidence="19">
    <location>
        <begin position="385"/>
        <end position="491"/>
    </location>
</feature>
<evidence type="ECO:0000256" key="5">
    <source>
        <dbReference type="ARBA" id="ARBA00022466"/>
    </source>
</evidence>
<keyword evidence="11 18" id="KW-0560">Oxidoreductase</keyword>
<dbReference type="GO" id="GO:0050660">
    <property type="term" value="F:flavin adenine dinucleotide binding"/>
    <property type="evidence" value="ECO:0007669"/>
    <property type="project" value="InterPro"/>
</dbReference>
<comment type="subunit">
    <text evidence="2">Homodimer.</text>
</comment>
<dbReference type="NCBIfam" id="TIGR02053">
    <property type="entry name" value="MerA"/>
    <property type="match status" value="1"/>
</dbReference>
<dbReference type="InterPro" id="IPR021179">
    <property type="entry name" value="Mercury_reductase_MerA"/>
</dbReference>
<evidence type="ECO:0000256" key="17">
    <source>
        <dbReference type="PIRSR" id="PIRSR000350-4"/>
    </source>
</evidence>
<evidence type="ECO:0000256" key="10">
    <source>
        <dbReference type="ARBA" id="ARBA00022914"/>
    </source>
</evidence>
<feature type="binding site" evidence="16">
    <location>
        <position position="94"/>
    </location>
    <ligand>
        <name>FAD</name>
        <dbReference type="ChEBI" id="CHEBI:57692"/>
    </ligand>
</feature>
<evidence type="ECO:0000256" key="16">
    <source>
        <dbReference type="PIRSR" id="PIRSR000350-3"/>
    </source>
</evidence>
<keyword evidence="12" id="KW-1015">Disulfide bond</keyword>
<dbReference type="GO" id="GO:0003955">
    <property type="term" value="F:NAD(P)H dehydrogenase (quinone) activity"/>
    <property type="evidence" value="ECO:0007669"/>
    <property type="project" value="TreeGrafter"/>
</dbReference>
<evidence type="ECO:0000256" key="1">
    <source>
        <dbReference type="ARBA" id="ARBA00007532"/>
    </source>
</evidence>
<organism evidence="21 22">
    <name type="scientific">Sediminicurvatus halobius</name>
    <dbReference type="NCBI Taxonomy" id="2182432"/>
    <lineage>
        <taxon>Bacteria</taxon>
        <taxon>Pseudomonadati</taxon>
        <taxon>Pseudomonadota</taxon>
        <taxon>Gammaproteobacteria</taxon>
        <taxon>Chromatiales</taxon>
        <taxon>Ectothiorhodospiraceae</taxon>
        <taxon>Sediminicurvatus</taxon>
    </lineage>
</organism>
<keyword evidence="16" id="KW-0520">NAD</keyword>
<dbReference type="EC" id="1.16.1.1" evidence="3"/>
<dbReference type="NCBIfam" id="NF010311">
    <property type="entry name" value="PRK13748.1"/>
    <property type="match status" value="1"/>
</dbReference>
<dbReference type="AlphaFoldDB" id="A0A2U2N6E6"/>
<dbReference type="PRINTS" id="PR00368">
    <property type="entry name" value="FADPNR"/>
</dbReference>
<keyword evidence="6 18" id="KW-0285">Flavoprotein</keyword>
<evidence type="ECO:0000256" key="18">
    <source>
        <dbReference type="RuleBase" id="RU003691"/>
    </source>
</evidence>
<evidence type="ECO:0000259" key="19">
    <source>
        <dbReference type="Pfam" id="PF02852"/>
    </source>
</evidence>
<comment type="similarity">
    <text evidence="1 18">Belongs to the class-I pyridine nucleotide-disulfide oxidoreductase family.</text>
</comment>
<dbReference type="InterPro" id="IPR023753">
    <property type="entry name" value="FAD/NAD-binding_dom"/>
</dbReference>
<keyword evidence="10" id="KW-0476">Mercury</keyword>
<dbReference type="InterPro" id="IPR001100">
    <property type="entry name" value="Pyr_nuc-diS_OxRdtase"/>
</dbReference>
<protein>
    <recommendedName>
        <fullName evidence="4">Mercuric reductase</fullName>
        <ecNumber evidence="3">1.16.1.1</ecNumber>
    </recommendedName>
    <alternativeName>
        <fullName evidence="14">Hg(II) reductase</fullName>
    </alternativeName>
</protein>